<dbReference type="RefSeq" id="WP_140837917.1">
    <property type="nucleotide sequence ID" value="NZ_RCZI01000001.1"/>
</dbReference>
<reference evidence="4 5" key="1">
    <citation type="journal article" date="2019" name="Environ. Microbiol.">
        <title>Species interactions and distinct microbial communities in high Arctic permafrost affected cryosols are associated with the CH4 and CO2 gas fluxes.</title>
        <authorList>
            <person name="Altshuler I."/>
            <person name="Hamel J."/>
            <person name="Turney S."/>
            <person name="Magnuson E."/>
            <person name="Levesque R."/>
            <person name="Greer C."/>
            <person name="Whyte L.G."/>
        </authorList>
    </citation>
    <scope>NUCLEOTIDE SEQUENCE [LARGE SCALE GENOMIC DNA]</scope>
    <source>
        <strain evidence="4 5">S06.C</strain>
    </source>
</reference>
<feature type="chain" id="PRO_5021474076" evidence="2">
    <location>
        <begin position="23"/>
        <end position="279"/>
    </location>
</feature>
<evidence type="ECO:0000313" key="4">
    <source>
        <dbReference type="EMBL" id="TPG30042.1"/>
    </source>
</evidence>
<dbReference type="SMART" id="SM00062">
    <property type="entry name" value="PBPb"/>
    <property type="match status" value="1"/>
</dbReference>
<sequence>MRVSKLVYGLFIGAALCGQAMAQSCTPKVSAEHLVAPGKLQMSINPTLPPQQFVDEKGELQGLNVELGRTVAQKLCLEPVFIRMDMPPMVPALQAGRFDAINTGMFWTEERSKLMFMIPYGQQAMSIFTVPTSTFKITKFEDLSGHVVGIETGTYQERKSREFNALMVEKGLKTIDFRTFQTASETTAALRAGQLEAAINSDDTALTYVERGIAKVWVSGIYGTDITLDFRDKTTALAVSGALKQIKAEGLYDKLFEKFKMTRLTNPTFDIRGPGPAPR</sequence>
<dbReference type="PANTHER" id="PTHR35936:SF17">
    <property type="entry name" value="ARGININE-BINDING EXTRACELLULAR PROTEIN ARTP"/>
    <property type="match status" value="1"/>
</dbReference>
<dbReference type="Proteomes" id="UP000319212">
    <property type="component" value="Unassembled WGS sequence"/>
</dbReference>
<dbReference type="AlphaFoldDB" id="A0A502E008"/>
<evidence type="ECO:0000313" key="5">
    <source>
        <dbReference type="Proteomes" id="UP000319212"/>
    </source>
</evidence>
<name>A0A502E008_9BURK</name>
<organism evidence="4 5">
    <name type="scientific">Variovorax guangxiensis</name>
    <dbReference type="NCBI Taxonomy" id="1775474"/>
    <lineage>
        <taxon>Bacteria</taxon>
        <taxon>Pseudomonadati</taxon>
        <taxon>Pseudomonadota</taxon>
        <taxon>Betaproteobacteria</taxon>
        <taxon>Burkholderiales</taxon>
        <taxon>Comamonadaceae</taxon>
        <taxon>Variovorax</taxon>
    </lineage>
</organism>
<dbReference type="PANTHER" id="PTHR35936">
    <property type="entry name" value="MEMBRANE-BOUND LYTIC MUREIN TRANSGLYCOSYLASE F"/>
    <property type="match status" value="1"/>
</dbReference>
<feature type="domain" description="Solute-binding protein family 3/N-terminal" evidence="3">
    <location>
        <begin position="39"/>
        <end position="258"/>
    </location>
</feature>
<dbReference type="SUPFAM" id="SSF53850">
    <property type="entry name" value="Periplasmic binding protein-like II"/>
    <property type="match status" value="1"/>
</dbReference>
<feature type="signal peptide" evidence="2">
    <location>
        <begin position="1"/>
        <end position="22"/>
    </location>
</feature>
<dbReference type="EMBL" id="RCZI01000001">
    <property type="protein sequence ID" value="TPG30042.1"/>
    <property type="molecule type" value="Genomic_DNA"/>
</dbReference>
<protein>
    <submittedName>
        <fullName evidence="4">ABC transporter substrate-binding protein</fullName>
    </submittedName>
</protein>
<accession>A0A502E008</accession>
<gene>
    <name evidence="4" type="ORF">EAH82_00595</name>
</gene>
<dbReference type="Pfam" id="PF00497">
    <property type="entry name" value="SBP_bac_3"/>
    <property type="match status" value="1"/>
</dbReference>
<keyword evidence="1 2" id="KW-0732">Signal</keyword>
<comment type="caution">
    <text evidence="4">The sequence shown here is derived from an EMBL/GenBank/DDBJ whole genome shotgun (WGS) entry which is preliminary data.</text>
</comment>
<evidence type="ECO:0000259" key="3">
    <source>
        <dbReference type="SMART" id="SM00062"/>
    </source>
</evidence>
<proteinExistence type="predicted"/>
<dbReference type="Gene3D" id="3.40.190.10">
    <property type="entry name" value="Periplasmic binding protein-like II"/>
    <property type="match status" value="2"/>
</dbReference>
<evidence type="ECO:0000256" key="1">
    <source>
        <dbReference type="ARBA" id="ARBA00022729"/>
    </source>
</evidence>
<dbReference type="InterPro" id="IPR001638">
    <property type="entry name" value="Solute-binding_3/MltF_N"/>
</dbReference>
<dbReference type="PROSITE" id="PS51257">
    <property type="entry name" value="PROKAR_LIPOPROTEIN"/>
    <property type="match status" value="1"/>
</dbReference>
<dbReference type="OrthoDB" id="9768183at2"/>
<evidence type="ECO:0000256" key="2">
    <source>
        <dbReference type="SAM" id="SignalP"/>
    </source>
</evidence>